<name>A0A919RD65_9ACTN</name>
<protein>
    <submittedName>
        <fullName evidence="2">Uncharacterized protein</fullName>
    </submittedName>
</protein>
<sequence>MGRSARMMWITAAAALGMLFSAAPASAADVTVVTYINGLVAGSGKSYNYSTMVQACDVRADNLGVRTEYVTALGLEDSVGDANGSADGCGSERPADGASIDKLRVCAGSGTAHCSPWKRGY</sequence>
<organism evidence="2 3">
    <name type="scientific">Sphaerisporangium rufum</name>
    <dbReference type="NCBI Taxonomy" id="1381558"/>
    <lineage>
        <taxon>Bacteria</taxon>
        <taxon>Bacillati</taxon>
        <taxon>Actinomycetota</taxon>
        <taxon>Actinomycetes</taxon>
        <taxon>Streptosporangiales</taxon>
        <taxon>Streptosporangiaceae</taxon>
        <taxon>Sphaerisporangium</taxon>
    </lineage>
</organism>
<evidence type="ECO:0000313" key="2">
    <source>
        <dbReference type="EMBL" id="GII81815.1"/>
    </source>
</evidence>
<keyword evidence="1" id="KW-0732">Signal</keyword>
<dbReference type="AlphaFoldDB" id="A0A919RD65"/>
<feature type="signal peptide" evidence="1">
    <location>
        <begin position="1"/>
        <end position="27"/>
    </location>
</feature>
<dbReference type="EMBL" id="BOOU01000112">
    <property type="protein sequence ID" value="GII81815.1"/>
    <property type="molecule type" value="Genomic_DNA"/>
</dbReference>
<reference evidence="2" key="1">
    <citation type="submission" date="2021-01" db="EMBL/GenBank/DDBJ databases">
        <title>Whole genome shotgun sequence of Sphaerisporangium rufum NBRC 109079.</title>
        <authorList>
            <person name="Komaki H."/>
            <person name="Tamura T."/>
        </authorList>
    </citation>
    <scope>NUCLEOTIDE SEQUENCE</scope>
    <source>
        <strain evidence="2">NBRC 109079</strain>
    </source>
</reference>
<feature type="chain" id="PRO_5037686994" evidence="1">
    <location>
        <begin position="28"/>
        <end position="121"/>
    </location>
</feature>
<evidence type="ECO:0000256" key="1">
    <source>
        <dbReference type="SAM" id="SignalP"/>
    </source>
</evidence>
<comment type="caution">
    <text evidence="2">The sequence shown here is derived from an EMBL/GenBank/DDBJ whole genome shotgun (WGS) entry which is preliminary data.</text>
</comment>
<dbReference type="Proteomes" id="UP000655287">
    <property type="component" value="Unassembled WGS sequence"/>
</dbReference>
<gene>
    <name evidence="2" type="ORF">Sru01_67970</name>
</gene>
<keyword evidence="3" id="KW-1185">Reference proteome</keyword>
<proteinExistence type="predicted"/>
<evidence type="ECO:0000313" key="3">
    <source>
        <dbReference type="Proteomes" id="UP000655287"/>
    </source>
</evidence>
<accession>A0A919RD65</accession>